<feature type="compositionally biased region" description="Low complexity" evidence="1">
    <location>
        <begin position="68"/>
        <end position="85"/>
    </location>
</feature>
<evidence type="ECO:0000313" key="3">
    <source>
        <dbReference type="WBParaSite" id="maker-unitig_37970-snap-gene-0.2-mRNA-1"/>
    </source>
</evidence>
<protein>
    <submittedName>
        <fullName evidence="3">Spermatogenesis associated 16</fullName>
    </submittedName>
</protein>
<feature type="region of interest" description="Disordered" evidence="1">
    <location>
        <begin position="284"/>
        <end position="349"/>
    </location>
</feature>
<feature type="compositionally biased region" description="Low complexity" evidence="1">
    <location>
        <begin position="97"/>
        <end position="114"/>
    </location>
</feature>
<feature type="compositionally biased region" description="Basic residues" evidence="1">
    <location>
        <begin position="294"/>
        <end position="316"/>
    </location>
</feature>
<reference evidence="3" key="1">
    <citation type="submission" date="2016-11" db="UniProtKB">
        <authorList>
            <consortium name="WormBaseParasite"/>
        </authorList>
    </citation>
    <scope>IDENTIFICATION</scope>
</reference>
<name>A0A1I8FKM7_9PLAT</name>
<sequence length="385" mass="42512">MSNKDYQPGGGTKKIFKERVNFSEKATPRLNTMENKDYEPKRNEIKVYHGAPAMAGGLKVTDPDSGWSRNSLTRSRTSLSSRSSNQHQPNGSESPRRSSGTARRGSSHAAAAARIRQRTEARQEQPAATKAARQLDNERSEAKVGCQLRDFVRLCSHLASVHLLDANSGHVTHVRLGRVHAFQKHHSWRRVRQALERVEEVQQEEQIAVRKIRTAARRPGRLPGDSAALRCQAGSEQNKQHSGTGCSGICCSSSALVYTTTARWQQRGPDGLPGLSLADALHRQPARFQEPARPRRGRERGPWRGRRFHPTQRKLRVSLAGKAAYSGSGRRPPLRGAPERPGAADAATRRCHPRAVRNTERCRASVSAADLRCSCRTATGGGRET</sequence>
<proteinExistence type="predicted"/>
<keyword evidence="2" id="KW-1185">Reference proteome</keyword>
<dbReference type="Proteomes" id="UP000095280">
    <property type="component" value="Unplaced"/>
</dbReference>
<dbReference type="AlphaFoldDB" id="A0A1I8FKM7"/>
<feature type="region of interest" description="Disordered" evidence="1">
    <location>
        <begin position="1"/>
        <end position="128"/>
    </location>
</feature>
<accession>A0A1I8FKM7</accession>
<evidence type="ECO:0000313" key="2">
    <source>
        <dbReference type="Proteomes" id="UP000095280"/>
    </source>
</evidence>
<dbReference type="WBParaSite" id="maker-unitig_37970-snap-gene-0.2-mRNA-1">
    <property type="protein sequence ID" value="maker-unitig_37970-snap-gene-0.2-mRNA-1"/>
    <property type="gene ID" value="maker-unitig_37970-snap-gene-0.2"/>
</dbReference>
<evidence type="ECO:0000256" key="1">
    <source>
        <dbReference type="SAM" id="MobiDB-lite"/>
    </source>
</evidence>
<organism evidence="2 3">
    <name type="scientific">Macrostomum lignano</name>
    <dbReference type="NCBI Taxonomy" id="282301"/>
    <lineage>
        <taxon>Eukaryota</taxon>
        <taxon>Metazoa</taxon>
        <taxon>Spiralia</taxon>
        <taxon>Lophotrochozoa</taxon>
        <taxon>Platyhelminthes</taxon>
        <taxon>Rhabditophora</taxon>
        <taxon>Macrostomorpha</taxon>
        <taxon>Macrostomida</taxon>
        <taxon>Macrostomidae</taxon>
        <taxon>Macrostomum</taxon>
    </lineage>
</organism>
<feature type="compositionally biased region" description="Basic and acidic residues" evidence="1">
    <location>
        <begin position="34"/>
        <end position="47"/>
    </location>
</feature>